<evidence type="ECO:0000313" key="1">
    <source>
        <dbReference type="EMBL" id="OGZ62210.1"/>
    </source>
</evidence>
<reference evidence="1 2" key="1">
    <citation type="journal article" date="2016" name="Nat. Commun.">
        <title>Thousands of microbial genomes shed light on interconnected biogeochemical processes in an aquifer system.</title>
        <authorList>
            <person name="Anantharaman K."/>
            <person name="Brown C.T."/>
            <person name="Hug L.A."/>
            <person name="Sharon I."/>
            <person name="Castelle C.J."/>
            <person name="Probst A.J."/>
            <person name="Thomas B.C."/>
            <person name="Singh A."/>
            <person name="Wilkins M.J."/>
            <person name="Karaoz U."/>
            <person name="Brodie E.L."/>
            <person name="Williams K.H."/>
            <person name="Hubbard S.S."/>
            <person name="Banfield J.F."/>
        </authorList>
    </citation>
    <scope>NUCLEOTIDE SEQUENCE [LARGE SCALE GENOMIC DNA]</scope>
</reference>
<gene>
    <name evidence="1" type="ORF">A3F94_02680</name>
</gene>
<dbReference type="Proteomes" id="UP000176770">
    <property type="component" value="Unassembled WGS sequence"/>
</dbReference>
<accession>A0A1G2HIW3</accession>
<name>A0A1G2HIW3_9BACT</name>
<dbReference type="STRING" id="1802165.A3F94_02680"/>
<sequence length="86" mass="9185">MFVHTSLTGQVGRFTPSHLMVVLPDGQAASEGALPSTLALTELTGVLPLQHILYRPPTVQLQYPALKYGEGPGSSYLSAVEHELVV</sequence>
<comment type="caution">
    <text evidence="1">The sequence shown here is derived from an EMBL/GenBank/DDBJ whole genome shotgun (WGS) entry which is preliminary data.</text>
</comment>
<dbReference type="AlphaFoldDB" id="A0A1G2HIW3"/>
<dbReference type="EMBL" id="MHOK01000005">
    <property type="protein sequence ID" value="OGZ62210.1"/>
    <property type="molecule type" value="Genomic_DNA"/>
</dbReference>
<protein>
    <submittedName>
        <fullName evidence="1">Uncharacterized protein</fullName>
    </submittedName>
</protein>
<organism evidence="1 2">
    <name type="scientific">Candidatus Spechtbacteria bacterium RIFCSPLOWO2_12_FULL_38_22</name>
    <dbReference type="NCBI Taxonomy" id="1802165"/>
    <lineage>
        <taxon>Bacteria</taxon>
        <taxon>Candidatus Spechtiibacteriota</taxon>
    </lineage>
</organism>
<evidence type="ECO:0000313" key="2">
    <source>
        <dbReference type="Proteomes" id="UP000176770"/>
    </source>
</evidence>
<proteinExistence type="predicted"/>